<evidence type="ECO:0008006" key="3">
    <source>
        <dbReference type="Google" id="ProtNLM"/>
    </source>
</evidence>
<name>A0A382MGP2_9ZZZZ</name>
<feature type="region of interest" description="Disordered" evidence="1">
    <location>
        <begin position="1"/>
        <end position="29"/>
    </location>
</feature>
<dbReference type="AlphaFoldDB" id="A0A382MGP2"/>
<evidence type="ECO:0000256" key="1">
    <source>
        <dbReference type="SAM" id="MobiDB-lite"/>
    </source>
</evidence>
<gene>
    <name evidence="2" type="ORF">METZ01_LOCUS300760</name>
</gene>
<dbReference type="SUPFAM" id="SSF46689">
    <property type="entry name" value="Homeodomain-like"/>
    <property type="match status" value="1"/>
</dbReference>
<evidence type="ECO:0000313" key="2">
    <source>
        <dbReference type="EMBL" id="SVC47906.1"/>
    </source>
</evidence>
<proteinExistence type="predicted"/>
<dbReference type="Gene3D" id="1.10.357.10">
    <property type="entry name" value="Tetracycline Repressor, domain 2"/>
    <property type="match status" value="1"/>
</dbReference>
<organism evidence="2">
    <name type="scientific">marine metagenome</name>
    <dbReference type="NCBI Taxonomy" id="408172"/>
    <lineage>
        <taxon>unclassified sequences</taxon>
        <taxon>metagenomes</taxon>
        <taxon>ecological metagenomes</taxon>
    </lineage>
</organism>
<feature type="compositionally biased region" description="Polar residues" evidence="1">
    <location>
        <begin position="1"/>
        <end position="12"/>
    </location>
</feature>
<protein>
    <recommendedName>
        <fullName evidence="3">COQ9 domain-containing protein</fullName>
    </recommendedName>
</protein>
<sequence>MANHYPANSNTGHRLLMPAQKPKTSSTKVTPIKVTTLERRVLKAALSIAAEKEWYNISLSEVASIAGFELNEILPRFPDTNAIANTWFEQALYAMLAPLPKAHNKLPISERLEIILLRWFKALTPQKQVTVGMLRSKFHLPHIHHWGPLVFALSRHVQLWRETAMLRAVGRQRQIEEISLTAIFLGTLVVWCSDASEGQLLTQKFLKKKLSQGDGIMNRFL</sequence>
<dbReference type="InterPro" id="IPR009057">
    <property type="entry name" value="Homeodomain-like_sf"/>
</dbReference>
<dbReference type="EMBL" id="UINC01093464">
    <property type="protein sequence ID" value="SVC47906.1"/>
    <property type="molecule type" value="Genomic_DNA"/>
</dbReference>
<reference evidence="2" key="1">
    <citation type="submission" date="2018-05" db="EMBL/GenBank/DDBJ databases">
        <authorList>
            <person name="Lanie J.A."/>
            <person name="Ng W.-L."/>
            <person name="Kazmierczak K.M."/>
            <person name="Andrzejewski T.M."/>
            <person name="Davidsen T.M."/>
            <person name="Wayne K.J."/>
            <person name="Tettelin H."/>
            <person name="Glass J.I."/>
            <person name="Rusch D."/>
            <person name="Podicherti R."/>
            <person name="Tsui H.-C.T."/>
            <person name="Winkler M.E."/>
        </authorList>
    </citation>
    <scope>NUCLEOTIDE SEQUENCE</scope>
</reference>
<accession>A0A382MGP2</accession>